<feature type="domain" description="Origin recognition complex subunit 2 winged-helix" evidence="9">
    <location>
        <begin position="373"/>
        <end position="429"/>
    </location>
</feature>
<dbReference type="GO" id="GO:0006260">
    <property type="term" value="P:DNA replication"/>
    <property type="evidence" value="ECO:0007669"/>
    <property type="project" value="UniProtKB-UniRule"/>
</dbReference>
<comment type="caution">
    <text evidence="10">The sequence shown here is derived from an EMBL/GenBank/DDBJ whole genome shotgun (WGS) entry which is preliminary data.</text>
</comment>
<evidence type="ECO:0000259" key="9">
    <source>
        <dbReference type="Pfam" id="PF24882"/>
    </source>
</evidence>
<dbReference type="GO" id="GO:0003688">
    <property type="term" value="F:DNA replication origin binding"/>
    <property type="evidence" value="ECO:0007669"/>
    <property type="project" value="UniProtKB-UniRule"/>
</dbReference>
<organism evidence="10 11">
    <name type="scientific">Popillia japonica</name>
    <name type="common">Japanese beetle</name>
    <dbReference type="NCBI Taxonomy" id="7064"/>
    <lineage>
        <taxon>Eukaryota</taxon>
        <taxon>Metazoa</taxon>
        <taxon>Ecdysozoa</taxon>
        <taxon>Arthropoda</taxon>
        <taxon>Hexapoda</taxon>
        <taxon>Insecta</taxon>
        <taxon>Pterygota</taxon>
        <taxon>Neoptera</taxon>
        <taxon>Endopterygota</taxon>
        <taxon>Coleoptera</taxon>
        <taxon>Polyphaga</taxon>
        <taxon>Scarabaeiformia</taxon>
        <taxon>Scarabaeidae</taxon>
        <taxon>Rutelinae</taxon>
        <taxon>Popillia</taxon>
    </lineage>
</organism>
<reference evidence="10 11" key="1">
    <citation type="journal article" date="2024" name="BMC Genomics">
        <title>De novo assembly and annotation of Popillia japonica's genome with initial clues to its potential as an invasive pest.</title>
        <authorList>
            <person name="Cucini C."/>
            <person name="Boschi S."/>
            <person name="Funari R."/>
            <person name="Cardaioli E."/>
            <person name="Iannotti N."/>
            <person name="Marturano G."/>
            <person name="Paoli F."/>
            <person name="Bruttini M."/>
            <person name="Carapelli A."/>
            <person name="Frati F."/>
            <person name="Nardi F."/>
        </authorList>
    </citation>
    <scope>NUCLEOTIDE SEQUENCE [LARGE SCALE GENOMIC DNA]</scope>
    <source>
        <strain evidence="10">DMR45628</strain>
    </source>
</reference>
<keyword evidence="11" id="KW-1185">Reference proteome</keyword>
<proteinExistence type="inferred from homology"/>
<keyword evidence="5 6" id="KW-0539">Nucleus</keyword>
<evidence type="ECO:0000256" key="4">
    <source>
        <dbReference type="ARBA" id="ARBA00022705"/>
    </source>
</evidence>
<dbReference type="Pfam" id="PF04084">
    <property type="entry name" value="RecA-like_ORC2"/>
    <property type="match status" value="1"/>
</dbReference>
<comment type="subcellular location">
    <subcellularLocation>
        <location evidence="1 6">Nucleus</location>
    </subcellularLocation>
</comment>
<dbReference type="InterPro" id="IPR056773">
    <property type="entry name" value="WHD_ORC2"/>
</dbReference>
<dbReference type="Pfam" id="PF24882">
    <property type="entry name" value="WHD_ORC2"/>
    <property type="match status" value="1"/>
</dbReference>
<accession>A0AAW1L8D8</accession>
<dbReference type="EMBL" id="JASPKY010000137">
    <property type="protein sequence ID" value="KAK9731153.1"/>
    <property type="molecule type" value="Genomic_DNA"/>
</dbReference>
<comment type="subunit">
    <text evidence="6">Component of the origin recognition complex (ORC).</text>
</comment>
<feature type="region of interest" description="Disordered" evidence="7">
    <location>
        <begin position="1"/>
        <end position="80"/>
    </location>
</feature>
<feature type="compositionally biased region" description="Low complexity" evidence="7">
    <location>
        <begin position="45"/>
        <end position="56"/>
    </location>
</feature>
<sequence>MNEAVTDTPTRKGQRIKTPSLKALENQQMQAGVKHHDMEDELHSDVFAASDSSASISEEESSSECSESSDGNDLESEDTDEEFLPARLRLEHVLPHKISNKKSVDKTVKIQRKSAKSYTIKAEDYFYHSAIKKVQTSNHTLDKLKNPRLSQEELQKLLTNLTVNEAHADNLTELSNQNKNWFRSKRNILHDFHKEYLSNLPVIVVNGFFPSLTMKEIIDAIIIEILEIDAVCSNLFEASQIIAGEFQRFPNLHLYLIIHNIEAEMLHVNSKHQTILASLASINNIHLIASIDHINAPLIWDQNKLSKFNFTWWDVTTFLPYKDETSFETSLMISKTGSLALSSLRNVFLSLTSNSKGIYLLIAKYQLEHFGQYYQGMLFKDLYSACREAFLVSSDLALRAQLTEFVDHKMVRFKRSLDGAEHLIIPIPNNLLQQFLNDQ</sequence>
<dbReference type="AlphaFoldDB" id="A0AAW1L8D8"/>
<evidence type="ECO:0000256" key="1">
    <source>
        <dbReference type="ARBA" id="ARBA00004123"/>
    </source>
</evidence>
<evidence type="ECO:0000256" key="6">
    <source>
        <dbReference type="RuleBase" id="RU368084"/>
    </source>
</evidence>
<feature type="compositionally biased region" description="Acidic residues" evidence="7">
    <location>
        <begin position="70"/>
        <end position="80"/>
    </location>
</feature>
<evidence type="ECO:0000256" key="2">
    <source>
        <dbReference type="ARBA" id="ARBA00007421"/>
    </source>
</evidence>
<comment type="similarity">
    <text evidence="2 6">Belongs to the ORC2 family.</text>
</comment>
<comment type="function">
    <text evidence="6">Component of the origin recognition complex (ORC) that binds origins of replication. DNA-binding is ATP-dependent. ORC is required to assemble the pre-replication complex necessary to initiate DNA replication.</text>
</comment>
<dbReference type="InterPro" id="IPR007220">
    <property type="entry name" value="ORC2"/>
</dbReference>
<evidence type="ECO:0000256" key="3">
    <source>
        <dbReference type="ARBA" id="ARBA00019080"/>
    </source>
</evidence>
<feature type="compositionally biased region" description="Basic and acidic residues" evidence="7">
    <location>
        <begin position="34"/>
        <end position="44"/>
    </location>
</feature>
<keyword evidence="4 6" id="KW-0235">DNA replication</keyword>
<dbReference type="PANTHER" id="PTHR14052:SF0">
    <property type="entry name" value="ORIGIN RECOGNITION COMPLEX SUBUNIT 2"/>
    <property type="match status" value="1"/>
</dbReference>
<dbReference type="GO" id="GO:0005664">
    <property type="term" value="C:nuclear origin of replication recognition complex"/>
    <property type="evidence" value="ECO:0007669"/>
    <property type="project" value="UniProtKB-UniRule"/>
</dbReference>
<evidence type="ECO:0000259" key="8">
    <source>
        <dbReference type="Pfam" id="PF04084"/>
    </source>
</evidence>
<gene>
    <name evidence="10" type="ORF">QE152_g13928</name>
</gene>
<evidence type="ECO:0000256" key="7">
    <source>
        <dbReference type="SAM" id="MobiDB-lite"/>
    </source>
</evidence>
<dbReference type="PANTHER" id="PTHR14052">
    <property type="entry name" value="ORIGIN RECOGNITION COMPLEX SUBUNIT 2"/>
    <property type="match status" value="1"/>
</dbReference>
<name>A0AAW1L8D8_POPJA</name>
<evidence type="ECO:0000313" key="11">
    <source>
        <dbReference type="Proteomes" id="UP001458880"/>
    </source>
</evidence>
<protein>
    <recommendedName>
        <fullName evidence="3 6">Origin recognition complex subunit 2</fullName>
    </recommendedName>
</protein>
<dbReference type="InterPro" id="IPR056772">
    <property type="entry name" value="RecA-like_ORC2"/>
</dbReference>
<evidence type="ECO:0000256" key="5">
    <source>
        <dbReference type="ARBA" id="ARBA00023242"/>
    </source>
</evidence>
<feature type="domain" description="Origin recognition complex subunit 2 RecA-like" evidence="8">
    <location>
        <begin position="184"/>
        <end position="315"/>
    </location>
</feature>
<evidence type="ECO:0000313" key="10">
    <source>
        <dbReference type="EMBL" id="KAK9731153.1"/>
    </source>
</evidence>
<dbReference type="Proteomes" id="UP001458880">
    <property type="component" value="Unassembled WGS sequence"/>
</dbReference>